<dbReference type="GO" id="GO:0008324">
    <property type="term" value="F:monoatomic cation transmembrane transporter activity"/>
    <property type="evidence" value="ECO:0007669"/>
    <property type="project" value="InterPro"/>
</dbReference>
<sequence length="1056" mass="114705">MISKLIQFSIRNRMLIVLATFGMGALGIYNFTRLPIDAVPDITNVQVQINTSVPALSPVEIEKRITFPIETAMSGLPFLSELRSISRYGLSQVTVVFDDNADLFLVRQLVGERLVEAKEALPQGMGEPAMGPISTGLGEIFMWAVEVLPGAVKPDGSEYTSMDLRTIQDWIIRPQLLNVPGVTEVNSIGGFAKQFHVTPYPQKLVAYGLTFQDVLEALEKNNSFAGGGYIEHQGEQYIVRTSGLVKDVEGLRNVRILTRDGTPLFIKDVARVDLGKELRTGAATLNGEEAVVGTTMMLIGENSRTVAHAVAAQMETINTTLPEGVVARTLYNRTSLVDATIHTVQKNLVEGALLVIVILFCILGNFKVALIVALAIPLSMLFAVTGMVNNRISGNLLSLGAIDFGIIVDGSVVMAENIIRRFAERQHSLRRTLTRSERFEETFAAAKEVASPVLSGVGIIMIVYLPILTLTGVEGKMFVPMAKVVLLALFGALVLSFTFVPAMIAIFLTGKVSEEEGAIVGFLKRHYKSALSFSLRQRTLVGVLAATILITSVLLGRSLGSEFVPSLDEHDLAVQALRIPATSLSESIKMQKEVEKALLKFPEVELTFARIGTAEVATDPMPPNIADGYVIIKPRSEWPNPSKSKSDLIAEIEEVLEEIPGNAYEFSQPIELRFNELISGVRSDVAVKIFGDDLDVLLEKATEVSSLLNKVEGASDVKVEQVSGLPSLFIDINNQAIARYGLDVVDVQNVVAMALGGKEAGLIFEGDQRFDIVVRLPEEMRQNINLIGQLPIPLKVESAPESQKHSHSQDYSPSIVPLNEVATVSIVEGANQVSRENAKRRIVAQANIRGRDMGSFVEEATELIEKNIKLPAGYWYKWGGQFENLARAKTRLKIVVPVALLLIFIILFSTFNSIRNTLVIFSGIPFALTGGVMALVIRGIPFSISAGVGFIALSGVAVLNGVVMVSFIRQLIDDGMDIEQAVTQGALTRLRPVIMTALVASIGFIPMAIATGTGSEVQRPLATVVIGGIISSTVLTLLVLPMLFSVFYRDEKDIKI</sequence>
<comment type="subcellular location">
    <subcellularLocation>
        <location evidence="1">Cell membrane</location>
        <topology evidence="1">Multi-pass membrane protein</topology>
    </subcellularLocation>
</comment>
<keyword evidence="10" id="KW-1185">Reference proteome</keyword>
<proteinExistence type="inferred from homology"/>
<keyword evidence="4" id="KW-1003">Cell membrane</keyword>
<evidence type="ECO:0000256" key="4">
    <source>
        <dbReference type="ARBA" id="ARBA00022475"/>
    </source>
</evidence>
<dbReference type="NCBIfam" id="TIGR00914">
    <property type="entry name" value="2A0601"/>
    <property type="match status" value="1"/>
</dbReference>
<feature type="transmembrane region" description="Helical" evidence="8">
    <location>
        <begin position="539"/>
        <end position="556"/>
    </location>
</feature>
<feature type="transmembrane region" description="Helical" evidence="8">
    <location>
        <begin position="453"/>
        <end position="473"/>
    </location>
</feature>
<dbReference type="InterPro" id="IPR027463">
    <property type="entry name" value="AcrB_DN_DC_subdom"/>
</dbReference>
<evidence type="ECO:0000256" key="7">
    <source>
        <dbReference type="ARBA" id="ARBA00023136"/>
    </source>
</evidence>
<feature type="transmembrane region" description="Helical" evidence="8">
    <location>
        <begin position="396"/>
        <end position="415"/>
    </location>
</feature>
<dbReference type="Gene3D" id="3.30.2090.10">
    <property type="entry name" value="Multidrug efflux transporter AcrB TolC docking domain, DN and DC subdomains"/>
    <property type="match status" value="2"/>
</dbReference>
<evidence type="ECO:0000256" key="2">
    <source>
        <dbReference type="ARBA" id="ARBA00010942"/>
    </source>
</evidence>
<feature type="transmembrane region" description="Helical" evidence="8">
    <location>
        <begin position="992"/>
        <end position="1009"/>
    </location>
</feature>
<dbReference type="SUPFAM" id="SSF82866">
    <property type="entry name" value="Multidrug efflux transporter AcrB transmembrane domain"/>
    <property type="match status" value="2"/>
</dbReference>
<feature type="transmembrane region" description="Helical" evidence="8">
    <location>
        <begin position="894"/>
        <end position="911"/>
    </location>
</feature>
<dbReference type="SUPFAM" id="SSF82693">
    <property type="entry name" value="Multidrug efflux transporter AcrB pore domain, PN1, PN2, PC1 and PC2 subdomains"/>
    <property type="match status" value="3"/>
</dbReference>
<evidence type="ECO:0000256" key="5">
    <source>
        <dbReference type="ARBA" id="ARBA00022692"/>
    </source>
</evidence>
<protein>
    <submittedName>
        <fullName evidence="9">Cobalt-zinc-cadmium resistance protein CzcA</fullName>
    </submittedName>
</protein>
<feature type="transmembrane region" description="Helical" evidence="8">
    <location>
        <begin position="917"/>
        <end position="937"/>
    </location>
</feature>
<dbReference type="InterPro" id="IPR004763">
    <property type="entry name" value="CusA-like"/>
</dbReference>
<dbReference type="Gene3D" id="3.30.70.1320">
    <property type="entry name" value="Multidrug efflux transporter AcrB pore domain like"/>
    <property type="match status" value="1"/>
</dbReference>
<evidence type="ECO:0000256" key="6">
    <source>
        <dbReference type="ARBA" id="ARBA00022989"/>
    </source>
</evidence>
<dbReference type="RefSeq" id="WP_148074310.1">
    <property type="nucleotide sequence ID" value="NZ_CP042913.1"/>
</dbReference>
<accession>A0A5B9QDI1</accession>
<dbReference type="Pfam" id="PF00873">
    <property type="entry name" value="ACR_tran"/>
    <property type="match status" value="1"/>
</dbReference>
<keyword evidence="3" id="KW-0813">Transport</keyword>
<dbReference type="PANTHER" id="PTHR32063">
    <property type="match status" value="1"/>
</dbReference>
<dbReference type="PANTHER" id="PTHR32063:SF24">
    <property type="entry name" value="CATION EFFLUX SYSTEM (ACRB_ACRD_ACRF FAMILY)"/>
    <property type="match status" value="1"/>
</dbReference>
<feature type="transmembrane region" description="Helical" evidence="8">
    <location>
        <begin position="12"/>
        <end position="31"/>
    </location>
</feature>
<evidence type="ECO:0000256" key="3">
    <source>
        <dbReference type="ARBA" id="ARBA00022448"/>
    </source>
</evidence>
<name>A0A5B9QDI1_9BACT</name>
<dbReference type="InterPro" id="IPR001036">
    <property type="entry name" value="Acrflvin-R"/>
</dbReference>
<dbReference type="Gene3D" id="1.20.1640.10">
    <property type="entry name" value="Multidrug efflux transporter AcrB transmembrane domain"/>
    <property type="match status" value="2"/>
</dbReference>
<dbReference type="GO" id="GO:0042910">
    <property type="term" value="F:xenobiotic transmembrane transporter activity"/>
    <property type="evidence" value="ECO:0007669"/>
    <property type="project" value="TreeGrafter"/>
</dbReference>
<dbReference type="EMBL" id="CP042913">
    <property type="protein sequence ID" value="QEG35859.1"/>
    <property type="molecule type" value="Genomic_DNA"/>
</dbReference>
<dbReference type="Gene3D" id="3.30.70.1440">
    <property type="entry name" value="Multidrug efflux transporter AcrB pore domain"/>
    <property type="match status" value="1"/>
</dbReference>
<dbReference type="OrthoDB" id="219750at2"/>
<dbReference type="KEGG" id="bgok:Pr1d_31650"/>
<gene>
    <name evidence="9" type="primary">czcA_2</name>
    <name evidence="9" type="ORF">Pr1d_31650</name>
</gene>
<evidence type="ECO:0000256" key="8">
    <source>
        <dbReference type="SAM" id="Phobius"/>
    </source>
</evidence>
<dbReference type="SUPFAM" id="SSF82714">
    <property type="entry name" value="Multidrug efflux transporter AcrB TolC docking domain, DN and DC subdomains"/>
    <property type="match status" value="2"/>
</dbReference>
<dbReference type="PRINTS" id="PR00702">
    <property type="entry name" value="ACRIFLAVINRP"/>
</dbReference>
<feature type="transmembrane region" description="Helical" evidence="8">
    <location>
        <begin position="949"/>
        <end position="972"/>
    </location>
</feature>
<dbReference type="Gene3D" id="3.30.70.1430">
    <property type="entry name" value="Multidrug efflux transporter AcrB pore domain"/>
    <property type="match status" value="2"/>
</dbReference>
<keyword evidence="5 8" id="KW-0812">Transmembrane</keyword>
<feature type="transmembrane region" description="Helical" evidence="8">
    <location>
        <begin position="351"/>
        <end position="384"/>
    </location>
</feature>
<evidence type="ECO:0000313" key="10">
    <source>
        <dbReference type="Proteomes" id="UP000323917"/>
    </source>
</evidence>
<feature type="transmembrane region" description="Helical" evidence="8">
    <location>
        <begin position="1021"/>
        <end position="1048"/>
    </location>
</feature>
<dbReference type="AlphaFoldDB" id="A0A5B9QDI1"/>
<feature type="transmembrane region" description="Helical" evidence="8">
    <location>
        <begin position="485"/>
        <end position="508"/>
    </location>
</feature>
<keyword evidence="7 8" id="KW-0472">Membrane</keyword>
<reference evidence="9 10" key="1">
    <citation type="submission" date="2019-08" db="EMBL/GenBank/DDBJ databases">
        <title>Deep-cultivation of Planctomycetes and their phenomic and genomic characterization uncovers novel biology.</title>
        <authorList>
            <person name="Wiegand S."/>
            <person name="Jogler M."/>
            <person name="Boedeker C."/>
            <person name="Pinto D."/>
            <person name="Vollmers J."/>
            <person name="Rivas-Marin E."/>
            <person name="Kohn T."/>
            <person name="Peeters S.H."/>
            <person name="Heuer A."/>
            <person name="Rast P."/>
            <person name="Oberbeckmann S."/>
            <person name="Bunk B."/>
            <person name="Jeske O."/>
            <person name="Meyerdierks A."/>
            <person name="Storesund J.E."/>
            <person name="Kallscheuer N."/>
            <person name="Luecker S."/>
            <person name="Lage O.M."/>
            <person name="Pohl T."/>
            <person name="Merkel B.J."/>
            <person name="Hornburger P."/>
            <person name="Mueller R.-W."/>
            <person name="Bruemmer F."/>
            <person name="Labrenz M."/>
            <person name="Spormann A.M."/>
            <person name="Op den Camp H."/>
            <person name="Overmann J."/>
            <person name="Amann R."/>
            <person name="Jetten M.S.M."/>
            <person name="Mascher T."/>
            <person name="Medema M.H."/>
            <person name="Devos D.P."/>
            <person name="Kaster A.-K."/>
            <person name="Ovreas L."/>
            <person name="Rohde M."/>
            <person name="Galperin M.Y."/>
            <person name="Jogler C."/>
        </authorList>
    </citation>
    <scope>NUCLEOTIDE SEQUENCE [LARGE SCALE GENOMIC DNA]</scope>
    <source>
        <strain evidence="9 10">Pr1d</strain>
    </source>
</reference>
<evidence type="ECO:0000313" key="9">
    <source>
        <dbReference type="EMBL" id="QEG35859.1"/>
    </source>
</evidence>
<comment type="similarity">
    <text evidence="2">Belongs to the resistance-nodulation-cell division (RND) (TC 2.A.6) family.</text>
</comment>
<keyword evidence="6 8" id="KW-1133">Transmembrane helix</keyword>
<evidence type="ECO:0000256" key="1">
    <source>
        <dbReference type="ARBA" id="ARBA00004651"/>
    </source>
</evidence>
<dbReference type="Proteomes" id="UP000323917">
    <property type="component" value="Chromosome"/>
</dbReference>
<dbReference type="GO" id="GO:0005886">
    <property type="term" value="C:plasma membrane"/>
    <property type="evidence" value="ECO:0007669"/>
    <property type="project" value="UniProtKB-SubCell"/>
</dbReference>
<organism evidence="9 10">
    <name type="scientific">Bythopirellula goksoeyrii</name>
    <dbReference type="NCBI Taxonomy" id="1400387"/>
    <lineage>
        <taxon>Bacteria</taxon>
        <taxon>Pseudomonadati</taxon>
        <taxon>Planctomycetota</taxon>
        <taxon>Planctomycetia</taxon>
        <taxon>Pirellulales</taxon>
        <taxon>Lacipirellulaceae</taxon>
        <taxon>Bythopirellula</taxon>
    </lineage>
</organism>